<accession>A0AAJ3VA61</accession>
<organism evidence="1 2">
    <name type="scientific">Prevotella intermedia</name>
    <dbReference type="NCBI Taxonomy" id="28131"/>
    <lineage>
        <taxon>Bacteria</taxon>
        <taxon>Pseudomonadati</taxon>
        <taxon>Bacteroidota</taxon>
        <taxon>Bacteroidia</taxon>
        <taxon>Bacteroidales</taxon>
        <taxon>Prevotellaceae</taxon>
        <taxon>Prevotella</taxon>
    </lineage>
</organism>
<dbReference type="EMBL" id="PEKM01000001">
    <property type="protein sequence ID" value="PIK18928.1"/>
    <property type="molecule type" value="Genomic_DNA"/>
</dbReference>
<dbReference type="AlphaFoldDB" id="A0AAJ3VA61"/>
<name>A0AAJ3VA61_PREIN</name>
<gene>
    <name evidence="1" type="ORF">CTI16_07600</name>
</gene>
<sequence>MALRKRRFCDAKQPLLPCKTYTFGMQNNRFYNTLIIKELNNSYACEKYLQPYCFLFAHKTSCCDKFMLHCNDACTVTAKPLKGSIKGEFG</sequence>
<evidence type="ECO:0000313" key="2">
    <source>
        <dbReference type="Proteomes" id="UP000229111"/>
    </source>
</evidence>
<protein>
    <submittedName>
        <fullName evidence="1">Uncharacterized protein</fullName>
    </submittedName>
</protein>
<evidence type="ECO:0000313" key="1">
    <source>
        <dbReference type="EMBL" id="PIK18928.1"/>
    </source>
</evidence>
<proteinExistence type="predicted"/>
<comment type="caution">
    <text evidence="1">The sequence shown here is derived from an EMBL/GenBank/DDBJ whole genome shotgun (WGS) entry which is preliminary data.</text>
</comment>
<dbReference type="Proteomes" id="UP000229111">
    <property type="component" value="Unassembled WGS sequence"/>
</dbReference>
<reference evidence="1 2" key="1">
    <citation type="submission" date="2017-11" db="EMBL/GenBank/DDBJ databases">
        <title>Genome sequencing of Prevotella intermedia KCOM 1101.</title>
        <authorList>
            <person name="Kook J.-K."/>
            <person name="Park S.-N."/>
            <person name="Lim Y.K."/>
        </authorList>
    </citation>
    <scope>NUCLEOTIDE SEQUENCE [LARGE SCALE GENOMIC DNA]</scope>
    <source>
        <strain evidence="1 2">KCOM 1101</strain>
    </source>
</reference>